<feature type="binding site" evidence="7">
    <location>
        <position position="451"/>
    </location>
    <ligand>
        <name>L-aspartate</name>
        <dbReference type="ChEBI" id="CHEBI:29991"/>
    </ligand>
</feature>
<keyword evidence="5 7" id="KW-0648">Protein biosynthesis</keyword>
<dbReference type="Pfam" id="PF01336">
    <property type="entry name" value="tRNA_anti-codon"/>
    <property type="match status" value="1"/>
</dbReference>
<dbReference type="InterPro" id="IPR012340">
    <property type="entry name" value="NA-bd_OB-fold"/>
</dbReference>
<keyword evidence="6 7" id="KW-0030">Aminoacyl-tRNA synthetase</keyword>
<dbReference type="InterPro" id="IPR004115">
    <property type="entry name" value="GAD-like_sf"/>
</dbReference>
<dbReference type="InterPro" id="IPR004524">
    <property type="entry name" value="Asp-tRNA-ligase_1"/>
</dbReference>
<evidence type="ECO:0000256" key="1">
    <source>
        <dbReference type="ARBA" id="ARBA00006303"/>
    </source>
</evidence>
<evidence type="ECO:0000313" key="9">
    <source>
        <dbReference type="EMBL" id="ACZ08005.1"/>
    </source>
</evidence>
<comment type="subunit">
    <text evidence="7">Homodimer.</text>
</comment>
<evidence type="ECO:0000256" key="7">
    <source>
        <dbReference type="HAMAP-Rule" id="MF_00044"/>
    </source>
</evidence>
<gene>
    <name evidence="7" type="primary">aspS</name>
    <name evidence="9" type="ordered locus">Sterm_1137</name>
</gene>
<dbReference type="SUPFAM" id="SSF55261">
    <property type="entry name" value="GAD domain-like"/>
    <property type="match status" value="1"/>
</dbReference>
<dbReference type="InterPro" id="IPR004364">
    <property type="entry name" value="Aa-tRNA-synt_II"/>
</dbReference>
<dbReference type="HAMAP" id="MF_00044">
    <property type="entry name" value="Asp_tRNA_synth_type1"/>
    <property type="match status" value="1"/>
</dbReference>
<protein>
    <recommendedName>
        <fullName evidence="7">Aspartate--tRNA ligase</fullName>
        <ecNumber evidence="7">6.1.1.12</ecNumber>
    </recommendedName>
    <alternativeName>
        <fullName evidence="7">Aspartyl-tRNA synthetase</fullName>
        <shortName evidence="7">AspRS</shortName>
    </alternativeName>
</protein>
<dbReference type="Gene3D" id="3.30.930.10">
    <property type="entry name" value="Bira Bifunctional Protein, Domain 2"/>
    <property type="match status" value="1"/>
</dbReference>
<evidence type="ECO:0000256" key="4">
    <source>
        <dbReference type="ARBA" id="ARBA00022840"/>
    </source>
</evidence>
<feature type="binding site" evidence="7">
    <location>
        <position position="230"/>
    </location>
    <ligand>
        <name>ATP</name>
        <dbReference type="ChEBI" id="CHEBI:30616"/>
    </ligand>
</feature>
<dbReference type="SUPFAM" id="SSF50249">
    <property type="entry name" value="Nucleic acid-binding proteins"/>
    <property type="match status" value="1"/>
</dbReference>
<comment type="caution">
    <text evidence="7">Lacks conserved residue(s) required for the propagation of feature annotation.</text>
</comment>
<dbReference type="InterPro" id="IPR029351">
    <property type="entry name" value="GAD_dom"/>
</dbReference>
<dbReference type="EC" id="6.1.1.12" evidence="7"/>
<reference evidence="10" key="1">
    <citation type="submission" date="2009-09" db="EMBL/GenBank/DDBJ databases">
        <title>The complete chromosome of Sebaldella termitidis ATCC 33386.</title>
        <authorList>
            <consortium name="US DOE Joint Genome Institute (JGI-PGF)"/>
            <person name="Lucas S."/>
            <person name="Copeland A."/>
            <person name="Lapidus A."/>
            <person name="Glavina del Rio T."/>
            <person name="Dalin E."/>
            <person name="Tice H."/>
            <person name="Bruce D."/>
            <person name="Goodwin L."/>
            <person name="Pitluck S."/>
            <person name="Kyrpides N."/>
            <person name="Mavromatis K."/>
            <person name="Ivanova N."/>
            <person name="Mikhailova N."/>
            <person name="Sims D."/>
            <person name="Meincke L."/>
            <person name="Brettin T."/>
            <person name="Detter J.C."/>
            <person name="Han C."/>
            <person name="Larimer F."/>
            <person name="Land M."/>
            <person name="Hauser L."/>
            <person name="Markowitz V."/>
            <person name="Cheng J.F."/>
            <person name="Hugenholtz P."/>
            <person name="Woyke T."/>
            <person name="Wu D."/>
            <person name="Eisen J.A."/>
        </authorList>
    </citation>
    <scope>NUCLEOTIDE SEQUENCE [LARGE SCALE GENOMIC DNA]</scope>
    <source>
        <strain evidence="10">ATCC 33386 / NCTC 11300</strain>
    </source>
</reference>
<keyword evidence="7" id="KW-0963">Cytoplasm</keyword>
<dbReference type="GO" id="GO:0005524">
    <property type="term" value="F:ATP binding"/>
    <property type="evidence" value="ECO:0007669"/>
    <property type="project" value="UniProtKB-UniRule"/>
</dbReference>
<dbReference type="InterPro" id="IPR045864">
    <property type="entry name" value="aa-tRNA-synth_II/BPL/LPL"/>
</dbReference>
<dbReference type="GO" id="GO:0003676">
    <property type="term" value="F:nucleic acid binding"/>
    <property type="evidence" value="ECO:0007669"/>
    <property type="project" value="InterPro"/>
</dbReference>
<dbReference type="RefSeq" id="WP_012860601.1">
    <property type="nucleotide sequence ID" value="NC_013517.1"/>
</dbReference>
<dbReference type="eggNOG" id="COG0173">
    <property type="taxonomic scope" value="Bacteria"/>
</dbReference>
<evidence type="ECO:0000256" key="6">
    <source>
        <dbReference type="ARBA" id="ARBA00023146"/>
    </source>
</evidence>
<feature type="domain" description="Aminoacyl-transfer RNA synthetases class-II family profile" evidence="8">
    <location>
        <begin position="145"/>
        <end position="556"/>
    </location>
</feature>
<proteinExistence type="inferred from homology"/>
<dbReference type="InterPro" id="IPR006195">
    <property type="entry name" value="aa-tRNA-synth_II"/>
</dbReference>
<dbReference type="CDD" id="cd00777">
    <property type="entry name" value="AspRS_core"/>
    <property type="match status" value="1"/>
</dbReference>
<comment type="catalytic activity">
    <reaction evidence="7">
        <text>tRNA(Asp) + L-aspartate + ATP = L-aspartyl-tRNA(Asp) + AMP + diphosphate</text>
        <dbReference type="Rhea" id="RHEA:19649"/>
        <dbReference type="Rhea" id="RHEA-COMP:9660"/>
        <dbReference type="Rhea" id="RHEA-COMP:9678"/>
        <dbReference type="ChEBI" id="CHEBI:29991"/>
        <dbReference type="ChEBI" id="CHEBI:30616"/>
        <dbReference type="ChEBI" id="CHEBI:33019"/>
        <dbReference type="ChEBI" id="CHEBI:78442"/>
        <dbReference type="ChEBI" id="CHEBI:78516"/>
        <dbReference type="ChEBI" id="CHEBI:456215"/>
        <dbReference type="EC" id="6.1.1.12"/>
    </reaction>
</comment>
<accession>D1AFX0</accession>
<feature type="binding site" evidence="7">
    <location>
        <position position="175"/>
    </location>
    <ligand>
        <name>L-aspartate</name>
        <dbReference type="ChEBI" id="CHEBI:29991"/>
    </ligand>
</feature>
<evidence type="ECO:0000313" key="10">
    <source>
        <dbReference type="Proteomes" id="UP000000845"/>
    </source>
</evidence>
<dbReference type="InterPro" id="IPR002312">
    <property type="entry name" value="Asp/Asn-tRNA-synth_IIb"/>
</dbReference>
<dbReference type="AlphaFoldDB" id="D1AFX0"/>
<dbReference type="Pfam" id="PF00152">
    <property type="entry name" value="tRNA-synt_2"/>
    <property type="match status" value="1"/>
</dbReference>
<name>D1AFX0_SEBTE</name>
<dbReference type="PROSITE" id="PS50862">
    <property type="entry name" value="AA_TRNA_LIGASE_II"/>
    <property type="match status" value="1"/>
</dbReference>
<comment type="subcellular location">
    <subcellularLocation>
        <location evidence="7">Cytoplasm</location>
    </subcellularLocation>
</comment>
<dbReference type="STRING" id="526218.Sterm_1137"/>
<dbReference type="InterPro" id="IPR047089">
    <property type="entry name" value="Asp-tRNA-ligase_1_N"/>
</dbReference>
<feature type="region of interest" description="Aspartate" evidence="7">
    <location>
        <begin position="199"/>
        <end position="202"/>
    </location>
</feature>
<dbReference type="PRINTS" id="PR01042">
    <property type="entry name" value="TRNASYNTHASP"/>
</dbReference>
<feature type="binding site" evidence="7">
    <location>
        <position position="492"/>
    </location>
    <ligand>
        <name>L-aspartate</name>
        <dbReference type="ChEBI" id="CHEBI:29991"/>
    </ligand>
</feature>
<dbReference type="GO" id="GO:0006422">
    <property type="term" value="P:aspartyl-tRNA aminoacylation"/>
    <property type="evidence" value="ECO:0007669"/>
    <property type="project" value="UniProtKB-UniRule"/>
</dbReference>
<dbReference type="PANTHER" id="PTHR22594">
    <property type="entry name" value="ASPARTYL/LYSYL-TRNA SYNTHETASE"/>
    <property type="match status" value="1"/>
</dbReference>
<comment type="similarity">
    <text evidence="1 7">Belongs to the class-II aminoacyl-tRNA synthetase family. Type 1 subfamily.</text>
</comment>
<reference evidence="9 10" key="2">
    <citation type="journal article" date="2010" name="Stand. Genomic Sci.">
        <title>Complete genome sequence of Sebaldella termitidis type strain (NCTC 11300).</title>
        <authorList>
            <person name="Harmon-Smith M."/>
            <person name="Celia L."/>
            <person name="Chertkov O."/>
            <person name="Lapidus A."/>
            <person name="Copeland A."/>
            <person name="Glavina Del Rio T."/>
            <person name="Nolan M."/>
            <person name="Lucas S."/>
            <person name="Tice H."/>
            <person name="Cheng J.F."/>
            <person name="Han C."/>
            <person name="Detter J.C."/>
            <person name="Bruce D."/>
            <person name="Goodwin L."/>
            <person name="Pitluck S."/>
            <person name="Pati A."/>
            <person name="Liolios K."/>
            <person name="Ivanova N."/>
            <person name="Mavromatis K."/>
            <person name="Mikhailova N."/>
            <person name="Chen A."/>
            <person name="Palaniappan K."/>
            <person name="Land M."/>
            <person name="Hauser L."/>
            <person name="Chang Y.J."/>
            <person name="Jeffries C.D."/>
            <person name="Brettin T."/>
            <person name="Goker M."/>
            <person name="Beck B."/>
            <person name="Bristow J."/>
            <person name="Eisen J.A."/>
            <person name="Markowitz V."/>
            <person name="Hugenholtz P."/>
            <person name="Kyrpides N.C."/>
            <person name="Klenk H.P."/>
            <person name="Chen F."/>
        </authorList>
    </citation>
    <scope>NUCLEOTIDE SEQUENCE [LARGE SCALE GENOMIC DNA]</scope>
    <source>
        <strain evidence="10">ATCC 33386 / NCTC 11300</strain>
    </source>
</reference>
<dbReference type="NCBIfam" id="NF001750">
    <property type="entry name" value="PRK00476.1"/>
    <property type="match status" value="1"/>
</dbReference>
<evidence type="ECO:0000256" key="3">
    <source>
        <dbReference type="ARBA" id="ARBA00022741"/>
    </source>
</evidence>
<dbReference type="GO" id="GO:0005737">
    <property type="term" value="C:cytoplasm"/>
    <property type="evidence" value="ECO:0007669"/>
    <property type="project" value="UniProtKB-SubCell"/>
</dbReference>
<dbReference type="Proteomes" id="UP000000845">
    <property type="component" value="Chromosome"/>
</dbReference>
<comment type="function">
    <text evidence="7">Catalyzes the attachment of L-aspartate to tRNA(Asp) in a two-step reaction: L-aspartate is first activated by ATP to form Asp-AMP and then transferred to the acceptor end of tRNA(Asp).</text>
</comment>
<dbReference type="EMBL" id="CP001739">
    <property type="protein sequence ID" value="ACZ08005.1"/>
    <property type="molecule type" value="Genomic_DNA"/>
</dbReference>
<dbReference type="PANTHER" id="PTHR22594:SF5">
    <property type="entry name" value="ASPARTATE--TRNA LIGASE, MITOCHONDRIAL"/>
    <property type="match status" value="1"/>
</dbReference>
<dbReference type="HOGENOM" id="CLU_014330_3_2_0"/>
<feature type="binding site" evidence="7">
    <location>
        <position position="221"/>
    </location>
    <ligand>
        <name>L-aspartate</name>
        <dbReference type="ChEBI" id="CHEBI:29991"/>
    </ligand>
</feature>
<feature type="binding site" evidence="7">
    <location>
        <begin position="537"/>
        <end position="540"/>
    </location>
    <ligand>
        <name>ATP</name>
        <dbReference type="ChEBI" id="CHEBI:30616"/>
    </ligand>
</feature>
<evidence type="ECO:0000259" key="8">
    <source>
        <dbReference type="PROSITE" id="PS50862"/>
    </source>
</evidence>
<organism evidence="9 10">
    <name type="scientific">Sebaldella termitidis (strain ATCC 33386 / NCTC 11300)</name>
    <dbReference type="NCBI Taxonomy" id="526218"/>
    <lineage>
        <taxon>Bacteria</taxon>
        <taxon>Fusobacteriati</taxon>
        <taxon>Fusobacteriota</taxon>
        <taxon>Fusobacteriia</taxon>
        <taxon>Fusobacteriales</taxon>
        <taxon>Leptotrichiaceae</taxon>
        <taxon>Sebaldella</taxon>
    </lineage>
</organism>
<keyword evidence="3 7" id="KW-0547">Nucleotide-binding</keyword>
<dbReference type="InterPro" id="IPR047090">
    <property type="entry name" value="AspRS_core"/>
</dbReference>
<evidence type="ECO:0000256" key="5">
    <source>
        <dbReference type="ARBA" id="ARBA00022917"/>
    </source>
</evidence>
<keyword evidence="10" id="KW-1185">Reference proteome</keyword>
<dbReference type="SUPFAM" id="SSF55681">
    <property type="entry name" value="Class II aaRS and biotin synthetases"/>
    <property type="match status" value="1"/>
</dbReference>
<sequence length="597" mass="68245">MYRTHNLGQLRIENAGEEVVLSGWVANVRDMNHFLFLVLRDREGITQVIIDKENSPEGLFEKVKALNNEDVVRVTGTVRERSSKNKDMPTGDIEVAADTVDILSRSLQLPFAINDNITNLSEDMRLKYRYLDLRRTKMLNNLKKRNTMLKAIRDYLTDKGFLDIDTPVLAKATPEGARDFIVPSRINKGDFYALPQSPQLFKQILMVAGVDKYYQLAKCFRDEDLRADRQPEFTQLDIEMSFVTQEDILCEMEKMAKKVFEKVTGKKADYDFPRMDYYEAMDRYGSDKPDTRFGLELIDITEEVRNSGFKAFAGAAESGGSIKAIVVPGNLEKFSRKYIGDLENYVKTYYKAKGLAHIRIDENNETVSPIAKFFSEAELSAITGKLELKAGSIALIIADTKDVTNNALGALRLKVGNELDFINEEQDNFLWVIDFPMFEWSEEEERYKSTHHPFTAIKEEDKEFLNKNLEKIRTLSYDMVLNGYEIGGGSIRIHDSELQDVIFEKLGLSKEEAEEKFGFFLNALRYGVPPHGGIAFGVDRWLMAMLKEDSIKEVIPFPKTNKGQDLMMEAPAAVDKKQLEEELLLKSLYVEEAKEDK</sequence>
<dbReference type="CDD" id="cd04317">
    <property type="entry name" value="EcAspRS_like_N"/>
    <property type="match status" value="1"/>
</dbReference>
<keyword evidence="2 7" id="KW-0436">Ligase</keyword>
<keyword evidence="4 7" id="KW-0067">ATP-binding</keyword>
<dbReference type="Gene3D" id="3.30.1360.30">
    <property type="entry name" value="GAD-like domain"/>
    <property type="match status" value="1"/>
</dbReference>
<dbReference type="Pfam" id="PF02938">
    <property type="entry name" value="GAD"/>
    <property type="match status" value="1"/>
</dbReference>
<evidence type="ECO:0000256" key="2">
    <source>
        <dbReference type="ARBA" id="ARBA00022598"/>
    </source>
</evidence>
<dbReference type="InterPro" id="IPR004365">
    <property type="entry name" value="NA-bd_OB_tRNA"/>
</dbReference>
<feature type="binding site" evidence="7">
    <location>
        <begin position="221"/>
        <end position="223"/>
    </location>
    <ligand>
        <name>ATP</name>
        <dbReference type="ChEBI" id="CHEBI:30616"/>
    </ligand>
</feature>
<dbReference type="KEGG" id="str:Sterm_1137"/>
<feature type="binding site" evidence="7">
    <location>
        <position position="485"/>
    </location>
    <ligand>
        <name>ATP</name>
        <dbReference type="ChEBI" id="CHEBI:30616"/>
    </ligand>
</feature>
<dbReference type="NCBIfam" id="TIGR00459">
    <property type="entry name" value="aspS_bact"/>
    <property type="match status" value="1"/>
</dbReference>
<dbReference type="Gene3D" id="2.40.50.140">
    <property type="entry name" value="Nucleic acid-binding proteins"/>
    <property type="match status" value="1"/>
</dbReference>
<dbReference type="GO" id="GO:0004815">
    <property type="term" value="F:aspartate-tRNA ligase activity"/>
    <property type="evidence" value="ECO:0007669"/>
    <property type="project" value="UniProtKB-UniRule"/>
</dbReference>